<evidence type="ECO:0000256" key="1">
    <source>
        <dbReference type="SAM" id="MobiDB-lite"/>
    </source>
</evidence>
<feature type="domain" description="Chitin-binding type-2" evidence="2">
    <location>
        <begin position="468"/>
        <end position="527"/>
    </location>
</feature>
<dbReference type="AlphaFoldDB" id="A0AAJ6YPJ0"/>
<evidence type="ECO:0000313" key="4">
    <source>
        <dbReference type="RefSeq" id="XP_011501875.1"/>
    </source>
</evidence>
<dbReference type="GeneID" id="105365418"/>
<dbReference type="RefSeq" id="XP_011501875.1">
    <property type="nucleotide sequence ID" value="XM_011503573.1"/>
</dbReference>
<protein>
    <submittedName>
        <fullName evidence="4">Uncharacterized protein LOC105365418</fullName>
    </submittedName>
</protein>
<evidence type="ECO:0000259" key="2">
    <source>
        <dbReference type="PROSITE" id="PS50940"/>
    </source>
</evidence>
<organism evidence="3 4">
    <name type="scientific">Ceratosolen solmsi marchali</name>
    <dbReference type="NCBI Taxonomy" id="326594"/>
    <lineage>
        <taxon>Eukaryota</taxon>
        <taxon>Metazoa</taxon>
        <taxon>Ecdysozoa</taxon>
        <taxon>Arthropoda</taxon>
        <taxon>Hexapoda</taxon>
        <taxon>Insecta</taxon>
        <taxon>Pterygota</taxon>
        <taxon>Neoptera</taxon>
        <taxon>Endopterygota</taxon>
        <taxon>Hymenoptera</taxon>
        <taxon>Apocrita</taxon>
        <taxon>Proctotrupomorpha</taxon>
        <taxon>Chalcidoidea</taxon>
        <taxon>Agaonidae</taxon>
        <taxon>Agaoninae</taxon>
        <taxon>Ceratosolen</taxon>
    </lineage>
</organism>
<keyword evidence="3" id="KW-1185">Reference proteome</keyword>
<sequence length="600" mass="68727">MQYISATTSTRENVVRVYGDENASSLTLESEDEVRERYRRLIPYMTYYLVNNYVGLQHQIAPSAPNYADSNNQSESPVTQRPVLQHLGQRPTQPKSKYPIQKPGQENRFVPSVQYDPKELTQDADYFVPVNYGAKDIYDYPNVPASGLPQTPVVSSTRYEATSRPVSTLLQKQKQPLAKAQHDYVYREDSGKFESIRFASPSRSTLRQQPVRYIEPVTSKPTTALEPTAPRVSLNHILKSLQLTNQLPEVLSKDNIDSSIKTLVEILNILNMGRRENYAPIYEKPAYAKPKVITESNYEATQIFTVPRKEYVEIKAANPYVNQFKTQTSNAHQELVDRQSINRYIDQIKSQTPTASEASAKPSSIPDKIVEYYIPIVQEINEDKVTVNADKEHSITQNPQHSIHNDDITDNNDEILEDEQYSLLEPTEEQKKKLSSHIRTIAPSLKYGATRGKPHVDYPAYTEIPETEFSCKQQRYKGFFGDPATGCQVWHYCDLNGGKSSFLCPNGTIFSQVALTCDWWFNVKCESTTQLYVLNERLYKYILPIMPKFPEDFTGPEVDKYLELKFKEMEAKLKEKKMKKEQEEKGKSTVNTLQSIEDSK</sequence>
<dbReference type="Gene3D" id="2.170.140.10">
    <property type="entry name" value="Chitin binding domain"/>
    <property type="match status" value="1"/>
</dbReference>
<dbReference type="PANTHER" id="PTHR22933">
    <property type="entry name" value="FI18007P1-RELATED"/>
    <property type="match status" value="1"/>
</dbReference>
<proteinExistence type="predicted"/>
<feature type="compositionally biased region" description="Basic and acidic residues" evidence="1">
    <location>
        <begin position="577"/>
        <end position="587"/>
    </location>
</feature>
<dbReference type="PANTHER" id="PTHR22933:SF18">
    <property type="match status" value="1"/>
</dbReference>
<dbReference type="InterPro" id="IPR002557">
    <property type="entry name" value="Chitin-bd_dom"/>
</dbReference>
<dbReference type="Pfam" id="PF01607">
    <property type="entry name" value="CBM_14"/>
    <property type="match status" value="1"/>
</dbReference>
<dbReference type="InterPro" id="IPR052976">
    <property type="entry name" value="Scoloptoxin-like"/>
</dbReference>
<accession>A0AAJ6YPJ0</accession>
<feature type="compositionally biased region" description="Polar residues" evidence="1">
    <location>
        <begin position="588"/>
        <end position="600"/>
    </location>
</feature>
<name>A0AAJ6YPJ0_9HYME</name>
<dbReference type="InterPro" id="IPR036508">
    <property type="entry name" value="Chitin-bd_dom_sf"/>
</dbReference>
<evidence type="ECO:0000313" key="3">
    <source>
        <dbReference type="Proteomes" id="UP000695007"/>
    </source>
</evidence>
<dbReference type="KEGG" id="csol:105365418"/>
<dbReference type="Proteomes" id="UP000695007">
    <property type="component" value="Unplaced"/>
</dbReference>
<dbReference type="SMART" id="SM00494">
    <property type="entry name" value="ChtBD2"/>
    <property type="match status" value="1"/>
</dbReference>
<reference evidence="4" key="1">
    <citation type="submission" date="2025-08" db="UniProtKB">
        <authorList>
            <consortium name="RefSeq"/>
        </authorList>
    </citation>
    <scope>IDENTIFICATION</scope>
</reference>
<dbReference type="GO" id="GO:0008061">
    <property type="term" value="F:chitin binding"/>
    <property type="evidence" value="ECO:0007669"/>
    <property type="project" value="InterPro"/>
</dbReference>
<feature type="region of interest" description="Disordered" evidence="1">
    <location>
        <begin position="577"/>
        <end position="600"/>
    </location>
</feature>
<dbReference type="SUPFAM" id="SSF57625">
    <property type="entry name" value="Invertebrate chitin-binding proteins"/>
    <property type="match status" value="1"/>
</dbReference>
<feature type="region of interest" description="Disordered" evidence="1">
    <location>
        <begin position="86"/>
        <end position="108"/>
    </location>
</feature>
<dbReference type="GO" id="GO:0005576">
    <property type="term" value="C:extracellular region"/>
    <property type="evidence" value="ECO:0007669"/>
    <property type="project" value="InterPro"/>
</dbReference>
<gene>
    <name evidence="4" type="primary">LOC105365418</name>
</gene>
<dbReference type="PROSITE" id="PS50940">
    <property type="entry name" value="CHIT_BIND_II"/>
    <property type="match status" value="1"/>
</dbReference>